<keyword evidence="1" id="KW-0472">Membrane</keyword>
<gene>
    <name evidence="2" type="ORF">CEXT_162071</name>
</gene>
<reference evidence="2 3" key="1">
    <citation type="submission" date="2021-06" db="EMBL/GenBank/DDBJ databases">
        <title>Caerostris extrusa draft genome.</title>
        <authorList>
            <person name="Kono N."/>
            <person name="Arakawa K."/>
        </authorList>
    </citation>
    <scope>NUCLEOTIDE SEQUENCE [LARGE SCALE GENOMIC DNA]</scope>
</reference>
<comment type="caution">
    <text evidence="2">The sequence shown here is derived from an EMBL/GenBank/DDBJ whole genome shotgun (WGS) entry which is preliminary data.</text>
</comment>
<protein>
    <submittedName>
        <fullName evidence="2">Uncharacterized protein</fullName>
    </submittedName>
</protein>
<keyword evidence="1" id="KW-1133">Transmembrane helix</keyword>
<keyword evidence="3" id="KW-1185">Reference proteome</keyword>
<dbReference type="AlphaFoldDB" id="A0AAV4MIN1"/>
<feature type="transmembrane region" description="Helical" evidence="1">
    <location>
        <begin position="46"/>
        <end position="65"/>
    </location>
</feature>
<evidence type="ECO:0000256" key="1">
    <source>
        <dbReference type="SAM" id="Phobius"/>
    </source>
</evidence>
<sequence length="66" mass="7672">MDDECYVDIIVFKMASLTQKGSSKLKKKNFKPKYQKVKQFRANDPLISVFMWGVNHTVCIIFSVIN</sequence>
<dbReference type="EMBL" id="BPLR01002283">
    <property type="protein sequence ID" value="GIX72145.1"/>
    <property type="molecule type" value="Genomic_DNA"/>
</dbReference>
<evidence type="ECO:0000313" key="2">
    <source>
        <dbReference type="EMBL" id="GIX72145.1"/>
    </source>
</evidence>
<evidence type="ECO:0000313" key="3">
    <source>
        <dbReference type="Proteomes" id="UP001054945"/>
    </source>
</evidence>
<dbReference type="Proteomes" id="UP001054945">
    <property type="component" value="Unassembled WGS sequence"/>
</dbReference>
<keyword evidence="1" id="KW-0812">Transmembrane</keyword>
<accession>A0AAV4MIN1</accession>
<organism evidence="2 3">
    <name type="scientific">Caerostris extrusa</name>
    <name type="common">Bark spider</name>
    <name type="synonym">Caerostris bankana</name>
    <dbReference type="NCBI Taxonomy" id="172846"/>
    <lineage>
        <taxon>Eukaryota</taxon>
        <taxon>Metazoa</taxon>
        <taxon>Ecdysozoa</taxon>
        <taxon>Arthropoda</taxon>
        <taxon>Chelicerata</taxon>
        <taxon>Arachnida</taxon>
        <taxon>Araneae</taxon>
        <taxon>Araneomorphae</taxon>
        <taxon>Entelegynae</taxon>
        <taxon>Araneoidea</taxon>
        <taxon>Araneidae</taxon>
        <taxon>Caerostris</taxon>
    </lineage>
</organism>
<proteinExistence type="predicted"/>
<name>A0AAV4MIN1_CAEEX</name>